<dbReference type="AlphaFoldDB" id="A0A5C3MGS9"/>
<reference evidence="2 3" key="1">
    <citation type="journal article" date="2019" name="Nat. Ecol. Evol.">
        <title>Megaphylogeny resolves global patterns of mushroom evolution.</title>
        <authorList>
            <person name="Varga T."/>
            <person name="Krizsan K."/>
            <person name="Foldi C."/>
            <person name="Dima B."/>
            <person name="Sanchez-Garcia M."/>
            <person name="Sanchez-Ramirez S."/>
            <person name="Szollosi G.J."/>
            <person name="Szarkandi J.G."/>
            <person name="Papp V."/>
            <person name="Albert L."/>
            <person name="Andreopoulos W."/>
            <person name="Angelini C."/>
            <person name="Antonin V."/>
            <person name="Barry K.W."/>
            <person name="Bougher N.L."/>
            <person name="Buchanan P."/>
            <person name="Buyck B."/>
            <person name="Bense V."/>
            <person name="Catcheside P."/>
            <person name="Chovatia M."/>
            <person name="Cooper J."/>
            <person name="Damon W."/>
            <person name="Desjardin D."/>
            <person name="Finy P."/>
            <person name="Geml J."/>
            <person name="Haridas S."/>
            <person name="Hughes K."/>
            <person name="Justo A."/>
            <person name="Karasinski D."/>
            <person name="Kautmanova I."/>
            <person name="Kiss B."/>
            <person name="Kocsube S."/>
            <person name="Kotiranta H."/>
            <person name="LaButti K.M."/>
            <person name="Lechner B.E."/>
            <person name="Liimatainen K."/>
            <person name="Lipzen A."/>
            <person name="Lukacs Z."/>
            <person name="Mihaltcheva S."/>
            <person name="Morgado L.N."/>
            <person name="Niskanen T."/>
            <person name="Noordeloos M.E."/>
            <person name="Ohm R.A."/>
            <person name="Ortiz-Santana B."/>
            <person name="Ovrebo C."/>
            <person name="Racz N."/>
            <person name="Riley R."/>
            <person name="Savchenko A."/>
            <person name="Shiryaev A."/>
            <person name="Soop K."/>
            <person name="Spirin V."/>
            <person name="Szebenyi C."/>
            <person name="Tomsovsky M."/>
            <person name="Tulloss R.E."/>
            <person name="Uehling J."/>
            <person name="Grigoriev I.V."/>
            <person name="Vagvolgyi C."/>
            <person name="Papp T."/>
            <person name="Martin F.M."/>
            <person name="Miettinen O."/>
            <person name="Hibbett D.S."/>
            <person name="Nagy L.G."/>
        </authorList>
    </citation>
    <scope>NUCLEOTIDE SEQUENCE [LARGE SCALE GENOMIC DNA]</scope>
    <source>
        <strain evidence="2 3">CBS 166.37</strain>
    </source>
</reference>
<accession>A0A5C3MGS9</accession>
<dbReference type="EMBL" id="ML213591">
    <property type="protein sequence ID" value="TFK43118.1"/>
    <property type="molecule type" value="Genomic_DNA"/>
</dbReference>
<evidence type="ECO:0000256" key="1">
    <source>
        <dbReference type="SAM" id="MobiDB-lite"/>
    </source>
</evidence>
<organism evidence="2 3">
    <name type="scientific">Crucibulum laeve</name>
    <dbReference type="NCBI Taxonomy" id="68775"/>
    <lineage>
        <taxon>Eukaryota</taxon>
        <taxon>Fungi</taxon>
        <taxon>Dikarya</taxon>
        <taxon>Basidiomycota</taxon>
        <taxon>Agaricomycotina</taxon>
        <taxon>Agaricomycetes</taxon>
        <taxon>Agaricomycetidae</taxon>
        <taxon>Agaricales</taxon>
        <taxon>Agaricineae</taxon>
        <taxon>Nidulariaceae</taxon>
        <taxon>Crucibulum</taxon>
    </lineage>
</organism>
<feature type="region of interest" description="Disordered" evidence="1">
    <location>
        <begin position="1"/>
        <end position="27"/>
    </location>
</feature>
<dbReference type="Proteomes" id="UP000308652">
    <property type="component" value="Unassembled WGS sequence"/>
</dbReference>
<sequence length="87" mass="10100">MQPYSIPEPIFRSPSFSPRKPVPRTSARSGISFSTFEPCISIQPAFACFWTAQWNTCALILCLGLPWYSNYFSAPDYSPDWRWKWGR</sequence>
<proteinExistence type="predicted"/>
<gene>
    <name evidence="2" type="ORF">BDQ12DRAFT_674434</name>
</gene>
<name>A0A5C3MGS9_9AGAR</name>
<protein>
    <submittedName>
        <fullName evidence="2">Uncharacterized protein</fullName>
    </submittedName>
</protein>
<keyword evidence="3" id="KW-1185">Reference proteome</keyword>
<evidence type="ECO:0000313" key="2">
    <source>
        <dbReference type="EMBL" id="TFK43118.1"/>
    </source>
</evidence>
<evidence type="ECO:0000313" key="3">
    <source>
        <dbReference type="Proteomes" id="UP000308652"/>
    </source>
</evidence>